<dbReference type="PANTHER" id="PTHR19384:SF128">
    <property type="entry name" value="NADPH OXIDOREDUCTASE A"/>
    <property type="match status" value="1"/>
</dbReference>
<dbReference type="InterPro" id="IPR029039">
    <property type="entry name" value="Flavoprotein-like_sf"/>
</dbReference>
<feature type="domain" description="Flavodoxin-like" evidence="4">
    <location>
        <begin position="4"/>
        <end position="146"/>
    </location>
</feature>
<evidence type="ECO:0000313" key="6">
    <source>
        <dbReference type="Proteomes" id="UP000676428"/>
    </source>
</evidence>
<keyword evidence="2" id="KW-0285">Flavoprotein</keyword>
<dbReference type="RefSeq" id="WP_213683099.1">
    <property type="nucleotide sequence ID" value="NZ_CP074572.1"/>
</dbReference>
<dbReference type="InterPro" id="IPR008254">
    <property type="entry name" value="Flavodoxin/NO_synth"/>
</dbReference>
<reference evidence="5 6" key="1">
    <citation type="journal article" date="2012" name="Int. J. Syst. Evol. Microbiol.">
        <title>Shewanella dokdonensis sp. nov., isolated from seawater.</title>
        <authorList>
            <person name="Sung H.R."/>
            <person name="Yoon J.H."/>
            <person name="Ghim S.Y."/>
        </authorList>
    </citation>
    <scope>NUCLEOTIDE SEQUENCE [LARGE SCALE GENOMIC DNA]</scope>
    <source>
        <strain evidence="5 6">DSM 23626</strain>
    </source>
</reference>
<dbReference type="Gene3D" id="3.40.50.360">
    <property type="match status" value="1"/>
</dbReference>
<organism evidence="5 6">
    <name type="scientific">Shewanella dokdonensis</name>
    <dbReference type="NCBI Taxonomy" id="712036"/>
    <lineage>
        <taxon>Bacteria</taxon>
        <taxon>Pseudomonadati</taxon>
        <taxon>Pseudomonadota</taxon>
        <taxon>Gammaproteobacteria</taxon>
        <taxon>Alteromonadales</taxon>
        <taxon>Shewanellaceae</taxon>
        <taxon>Shewanella</taxon>
    </lineage>
</organism>
<accession>A0ABX8DIC9</accession>
<evidence type="ECO:0000259" key="4">
    <source>
        <dbReference type="PROSITE" id="PS50902"/>
    </source>
</evidence>
<dbReference type="Pfam" id="PF00258">
    <property type="entry name" value="Flavodoxin_1"/>
    <property type="match status" value="1"/>
</dbReference>
<proteinExistence type="predicted"/>
<evidence type="ECO:0000256" key="1">
    <source>
        <dbReference type="ARBA" id="ARBA00001917"/>
    </source>
</evidence>
<dbReference type="PANTHER" id="PTHR19384">
    <property type="entry name" value="NITRIC OXIDE SYNTHASE-RELATED"/>
    <property type="match status" value="1"/>
</dbReference>
<dbReference type="PROSITE" id="PS50902">
    <property type="entry name" value="FLAVODOXIN_LIKE"/>
    <property type="match status" value="1"/>
</dbReference>
<name>A0ABX8DIC9_9GAMM</name>
<sequence length="146" mass="15880">MAKVEILVGTTLGGAEYVADELAAELQQQGHQSTIHLAADLSQLDPTNLWLIVSSTHGAGDLPDNLQPLYQQLLDDEEDLTQLEYALCAIGDSSYDTFCQGPEKLAALLASKGATAFVDKIQIDVQHDPVPEDPALAWIRHWISEL</sequence>
<keyword evidence="3" id="KW-0288">FMN</keyword>
<gene>
    <name evidence="5" type="primary">mioC</name>
    <name evidence="5" type="ORF">KHX94_08700</name>
</gene>
<evidence type="ECO:0000256" key="2">
    <source>
        <dbReference type="ARBA" id="ARBA00022630"/>
    </source>
</evidence>
<evidence type="ECO:0000313" key="5">
    <source>
        <dbReference type="EMBL" id="QVK24512.1"/>
    </source>
</evidence>
<protein>
    <submittedName>
        <fullName evidence="5">FMN-binding protein MioC</fullName>
    </submittedName>
</protein>
<dbReference type="SUPFAM" id="SSF52218">
    <property type="entry name" value="Flavoproteins"/>
    <property type="match status" value="1"/>
</dbReference>
<dbReference type="Proteomes" id="UP000676428">
    <property type="component" value="Chromosome"/>
</dbReference>
<evidence type="ECO:0000256" key="3">
    <source>
        <dbReference type="ARBA" id="ARBA00022643"/>
    </source>
</evidence>
<dbReference type="EMBL" id="CP074572">
    <property type="protein sequence ID" value="QVK24512.1"/>
    <property type="molecule type" value="Genomic_DNA"/>
</dbReference>
<keyword evidence="6" id="KW-1185">Reference proteome</keyword>
<dbReference type="NCBIfam" id="NF006531">
    <property type="entry name" value="PRK09004.1"/>
    <property type="match status" value="1"/>
</dbReference>
<comment type="cofactor">
    <cofactor evidence="1">
        <name>FMN</name>
        <dbReference type="ChEBI" id="CHEBI:58210"/>
    </cofactor>
</comment>